<feature type="domain" description="Glycosyl hydrolase family 32 N-terminal" evidence="5">
    <location>
        <begin position="80"/>
        <end position="381"/>
    </location>
</feature>
<sequence length="637" mass="69727">MNVSGEKQAHKESKTISKLACAAVVLLVIAGCTIGGNGNHSSNTSDSKTPSNAISNTEPAAFQFSDDPNYYTELYRPQYHLSPESGNMSDPNGMVYFEGEYHQFYQNSGQWGHAVSTDLIHWQHLPVALLRDSLGEIWSGSAVVDWKDTSGFFGGEAGLVAIFTHFKGGMQSQSLAYSSDKGRTWIKYEGNPVIPNPGLKDFRDPKVFWHEPSHAWVMVVSVDNRVRFYSSPDLKTWQMTSEFGADQGSHAAVWECPDLFELPVEGSKETRWVLALSIGNNSSTRGSAAQYFIGSFDGQTFKNGNEPSKVLWTDYGKDFYAAVSYSDIPQSDGRRIYAGWMSNWRYPFSMPSAPWKGNLSLPRELKLRDIPGEGLRLVQQPVQELEALRGQAVKLEPQRLEPGSNPLAGLHGTSYELDTEFTVKGEAEFGIKLRKGADQETNISYNNANSTLTVDRTQSGDSSFEAGFAETVQAPLRAVNGKVRLHIYVDESTLEVFGADGETVVSSILFPEATSNGLELYVKKGDVMLDQAVMYPMASVWRNEEPDGSEPLRVLLSQSSVDVPLGGTVEAAAAVVPLTAPQDLTWVSSDEAVAQVESRAGTSAVVKGLKEGQTEIKALAPGGQIYAVMNVYVYKPD</sequence>
<evidence type="ECO:0000256" key="4">
    <source>
        <dbReference type="RuleBase" id="RU362110"/>
    </source>
</evidence>
<proteinExistence type="inferred from homology"/>
<evidence type="ECO:0000313" key="9">
    <source>
        <dbReference type="Proteomes" id="UP000711047"/>
    </source>
</evidence>
<feature type="domain" description="BIG2" evidence="6">
    <location>
        <begin position="556"/>
        <end position="620"/>
    </location>
</feature>
<evidence type="ECO:0000259" key="7">
    <source>
        <dbReference type="Pfam" id="PF08244"/>
    </source>
</evidence>
<dbReference type="PROSITE" id="PS51257">
    <property type="entry name" value="PROKAR_LIPOPROTEIN"/>
    <property type="match status" value="1"/>
</dbReference>
<dbReference type="InterPro" id="IPR001362">
    <property type="entry name" value="Glyco_hydro_32"/>
</dbReference>
<dbReference type="Gene3D" id="2.60.120.560">
    <property type="entry name" value="Exo-inulinase, domain 1"/>
    <property type="match status" value="1"/>
</dbReference>
<dbReference type="SMART" id="SM00640">
    <property type="entry name" value="Glyco_32"/>
    <property type="match status" value="1"/>
</dbReference>
<organism evidence="8 9">
    <name type="scientific">Paenibacillus tritici</name>
    <dbReference type="NCBI Taxonomy" id="1873425"/>
    <lineage>
        <taxon>Bacteria</taxon>
        <taxon>Bacillati</taxon>
        <taxon>Bacillota</taxon>
        <taxon>Bacilli</taxon>
        <taxon>Bacillales</taxon>
        <taxon>Paenibacillaceae</taxon>
        <taxon>Paenibacillus</taxon>
    </lineage>
</organism>
<dbReference type="InterPro" id="IPR013148">
    <property type="entry name" value="Glyco_hydro_32_N"/>
</dbReference>
<gene>
    <name evidence="8" type="ORF">HQN87_04805</name>
</gene>
<evidence type="ECO:0000259" key="6">
    <source>
        <dbReference type="Pfam" id="PF02368"/>
    </source>
</evidence>
<comment type="similarity">
    <text evidence="1 4">Belongs to the glycosyl hydrolase 32 family.</text>
</comment>
<dbReference type="InterPro" id="IPR008964">
    <property type="entry name" value="Invasin/intimin_cell_adhesion"/>
</dbReference>
<dbReference type="Pfam" id="PF00251">
    <property type="entry name" value="Glyco_hydro_32N"/>
    <property type="match status" value="1"/>
</dbReference>
<evidence type="ECO:0000259" key="5">
    <source>
        <dbReference type="Pfam" id="PF00251"/>
    </source>
</evidence>
<dbReference type="Pfam" id="PF02368">
    <property type="entry name" value="Big_2"/>
    <property type="match status" value="1"/>
</dbReference>
<evidence type="ECO:0000313" key="8">
    <source>
        <dbReference type="EMBL" id="NQX44643.1"/>
    </source>
</evidence>
<dbReference type="InterPro" id="IPR003343">
    <property type="entry name" value="Big_2"/>
</dbReference>
<dbReference type="CDD" id="cd18622">
    <property type="entry name" value="GH32_Inu-like"/>
    <property type="match status" value="1"/>
</dbReference>
<dbReference type="RefSeq" id="WP_173128563.1">
    <property type="nucleotide sequence ID" value="NZ_JABMKX010000002.1"/>
</dbReference>
<dbReference type="SUPFAM" id="SSF49373">
    <property type="entry name" value="Invasin/intimin cell-adhesion fragments"/>
    <property type="match status" value="1"/>
</dbReference>
<dbReference type="Pfam" id="PF08244">
    <property type="entry name" value="Glyco_hydro_32C"/>
    <property type="match status" value="1"/>
</dbReference>
<dbReference type="PANTHER" id="PTHR42800">
    <property type="entry name" value="EXOINULINASE INUD (AFU_ORTHOLOGUE AFUA_5G00480)"/>
    <property type="match status" value="1"/>
</dbReference>
<evidence type="ECO:0000256" key="1">
    <source>
        <dbReference type="ARBA" id="ARBA00009902"/>
    </source>
</evidence>
<dbReference type="SUPFAM" id="SSF49899">
    <property type="entry name" value="Concanavalin A-like lectins/glucanases"/>
    <property type="match status" value="1"/>
</dbReference>
<keyword evidence="3 4" id="KW-0326">Glycosidase</keyword>
<reference evidence="8 9" key="1">
    <citation type="submission" date="2020-05" db="EMBL/GenBank/DDBJ databases">
        <title>Paenibacillus glebae, sp. nov., Paenibacillus humi sp. nov., Paenibacillus pedi sp. nov., Paenibacillus terrestris sp. nov. and Paenibacillus terricola sp. nov., isolated from a forest top soil sample.</title>
        <authorList>
            <person name="Qi S."/>
            <person name="Carlier A."/>
            <person name="Cnockaert M."/>
            <person name="Vandamme P."/>
        </authorList>
    </citation>
    <scope>NUCLEOTIDE SEQUENCE [LARGE SCALE GENOMIC DNA]</scope>
    <source>
        <strain evidence="8 9">LMG 29502</strain>
    </source>
</reference>
<feature type="domain" description="Glycosyl hydrolase family 32 C-terminal" evidence="7">
    <location>
        <begin position="384"/>
        <end position="531"/>
    </location>
</feature>
<dbReference type="InterPro" id="IPR013189">
    <property type="entry name" value="Glyco_hydro_32_C"/>
</dbReference>
<accession>A0ABX2DKP7</accession>
<dbReference type="InterPro" id="IPR023296">
    <property type="entry name" value="Glyco_hydro_beta-prop_sf"/>
</dbReference>
<dbReference type="Gene3D" id="2.60.40.1080">
    <property type="match status" value="1"/>
</dbReference>
<dbReference type="Proteomes" id="UP000711047">
    <property type="component" value="Unassembled WGS sequence"/>
</dbReference>
<dbReference type="SUPFAM" id="SSF75005">
    <property type="entry name" value="Arabinanase/levansucrase/invertase"/>
    <property type="match status" value="1"/>
</dbReference>
<keyword evidence="2 4" id="KW-0378">Hydrolase</keyword>
<evidence type="ECO:0000256" key="2">
    <source>
        <dbReference type="ARBA" id="ARBA00022801"/>
    </source>
</evidence>
<comment type="caution">
    <text evidence="8">The sequence shown here is derived from an EMBL/GenBank/DDBJ whole genome shotgun (WGS) entry which is preliminary data.</text>
</comment>
<name>A0ABX2DKP7_9BACL</name>
<dbReference type="PANTHER" id="PTHR42800:SF1">
    <property type="entry name" value="EXOINULINASE INUD (AFU_ORTHOLOGUE AFUA_5G00480)"/>
    <property type="match status" value="1"/>
</dbReference>
<evidence type="ECO:0000256" key="3">
    <source>
        <dbReference type="ARBA" id="ARBA00023295"/>
    </source>
</evidence>
<protein>
    <submittedName>
        <fullName evidence="8">GH32 C-terminal domain-containing protein</fullName>
    </submittedName>
</protein>
<dbReference type="InterPro" id="IPR013320">
    <property type="entry name" value="ConA-like_dom_sf"/>
</dbReference>
<dbReference type="EMBL" id="JABMKX010000002">
    <property type="protein sequence ID" value="NQX44643.1"/>
    <property type="molecule type" value="Genomic_DNA"/>
</dbReference>
<keyword evidence="9" id="KW-1185">Reference proteome</keyword>
<dbReference type="Gene3D" id="2.115.10.20">
    <property type="entry name" value="Glycosyl hydrolase domain, family 43"/>
    <property type="match status" value="1"/>
</dbReference>